<protein>
    <submittedName>
        <fullName evidence="2">Uncharacterized protein</fullName>
    </submittedName>
</protein>
<evidence type="ECO:0000256" key="1">
    <source>
        <dbReference type="SAM" id="Phobius"/>
    </source>
</evidence>
<gene>
    <name evidence="2" type="ORF">PXEA_LOCUS20169</name>
</gene>
<sequence>MVIVGGADRGTLRHSNDLGKNLPSVLPCIMRLEANTVLLQGGLFGVFVSFTLLAIVVVLLLDVCLEPKRRRLHVEPALDGSPKTTATCSLGNWCYCDSTRPGSASLYSPGSCDSSSCRHDDNLRSARLTNRQLLSVSSSPSPLPHHHPTGLGLKLVTLPGRQVTPYCAASRGLFASTTQLNNTFLHAS</sequence>
<feature type="non-terminal residue" evidence="2">
    <location>
        <position position="188"/>
    </location>
</feature>
<organism evidence="2 3">
    <name type="scientific">Protopolystoma xenopodis</name>
    <dbReference type="NCBI Taxonomy" id="117903"/>
    <lineage>
        <taxon>Eukaryota</taxon>
        <taxon>Metazoa</taxon>
        <taxon>Spiralia</taxon>
        <taxon>Lophotrochozoa</taxon>
        <taxon>Platyhelminthes</taxon>
        <taxon>Monogenea</taxon>
        <taxon>Polyopisthocotylea</taxon>
        <taxon>Polystomatidea</taxon>
        <taxon>Polystomatidae</taxon>
        <taxon>Protopolystoma</taxon>
    </lineage>
</organism>
<keyword evidence="1" id="KW-1133">Transmembrane helix</keyword>
<evidence type="ECO:0000313" key="2">
    <source>
        <dbReference type="EMBL" id="VEL26729.1"/>
    </source>
</evidence>
<dbReference type="Proteomes" id="UP000784294">
    <property type="component" value="Unassembled WGS sequence"/>
</dbReference>
<dbReference type="EMBL" id="CAAALY010082304">
    <property type="protein sequence ID" value="VEL26729.1"/>
    <property type="molecule type" value="Genomic_DNA"/>
</dbReference>
<proteinExistence type="predicted"/>
<reference evidence="2" key="1">
    <citation type="submission" date="2018-11" db="EMBL/GenBank/DDBJ databases">
        <authorList>
            <consortium name="Pathogen Informatics"/>
        </authorList>
    </citation>
    <scope>NUCLEOTIDE SEQUENCE</scope>
</reference>
<evidence type="ECO:0000313" key="3">
    <source>
        <dbReference type="Proteomes" id="UP000784294"/>
    </source>
</evidence>
<comment type="caution">
    <text evidence="2">The sequence shown here is derived from an EMBL/GenBank/DDBJ whole genome shotgun (WGS) entry which is preliminary data.</text>
</comment>
<dbReference type="AlphaFoldDB" id="A0A3S5A3H4"/>
<keyword evidence="1" id="KW-0472">Membrane</keyword>
<keyword evidence="1" id="KW-0812">Transmembrane</keyword>
<keyword evidence="3" id="KW-1185">Reference proteome</keyword>
<feature type="transmembrane region" description="Helical" evidence="1">
    <location>
        <begin position="37"/>
        <end position="61"/>
    </location>
</feature>
<name>A0A3S5A3H4_9PLAT</name>
<accession>A0A3S5A3H4</accession>